<dbReference type="EMBL" id="JAAMOB010000022">
    <property type="protein sequence ID" value="KAF4097448.1"/>
    <property type="molecule type" value="Genomic_DNA"/>
</dbReference>
<sequence length="202" mass="23326">MPGQGSTFRKCVLCHKQINVACKTCRICQGEQPHKLRLKKKLDKFDQKRESWVHAQKKNRTTSHLQDEAYMLLEKLQALGIRAVALLSKPGRRPNEWVSEVLAPRCELTETSHKCLERIKDLYDIVIQGVEKGGCPVPTTVRPHKRKECSHTLTGSQDFYPVKRVAKCRVIKGQKWKQVEWDPCRLCGKKWPLEWVADVDTV</sequence>
<gene>
    <name evidence="1" type="ORF">G5714_021456</name>
</gene>
<comment type="caution">
    <text evidence="1">The sequence shown here is derived from an EMBL/GenBank/DDBJ whole genome shotgun (WGS) entry which is preliminary data.</text>
</comment>
<evidence type="ECO:0000313" key="2">
    <source>
        <dbReference type="Proteomes" id="UP000579812"/>
    </source>
</evidence>
<keyword evidence="2" id="KW-1185">Reference proteome</keyword>
<evidence type="ECO:0000313" key="1">
    <source>
        <dbReference type="EMBL" id="KAF4097448.1"/>
    </source>
</evidence>
<dbReference type="AlphaFoldDB" id="A0A7J6BR68"/>
<accession>A0A7J6BR68</accession>
<reference evidence="1 2" key="1">
    <citation type="submission" date="2020-04" db="EMBL/GenBank/DDBJ databases">
        <title>Chromosome-level genome assembly of a cyprinid fish Onychostoma macrolepis by integration of Nanopore Sequencing, Bionano and Hi-C technology.</title>
        <authorList>
            <person name="Wang D."/>
        </authorList>
    </citation>
    <scope>NUCLEOTIDE SEQUENCE [LARGE SCALE GENOMIC DNA]</scope>
    <source>
        <strain evidence="1">SWU-2019</strain>
        <tissue evidence="1">Muscle</tissue>
    </source>
</reference>
<protein>
    <submittedName>
        <fullName evidence="1">Uncharacterized protein</fullName>
    </submittedName>
</protein>
<organism evidence="1 2">
    <name type="scientific">Onychostoma macrolepis</name>
    <dbReference type="NCBI Taxonomy" id="369639"/>
    <lineage>
        <taxon>Eukaryota</taxon>
        <taxon>Metazoa</taxon>
        <taxon>Chordata</taxon>
        <taxon>Craniata</taxon>
        <taxon>Vertebrata</taxon>
        <taxon>Euteleostomi</taxon>
        <taxon>Actinopterygii</taxon>
        <taxon>Neopterygii</taxon>
        <taxon>Teleostei</taxon>
        <taxon>Ostariophysi</taxon>
        <taxon>Cypriniformes</taxon>
        <taxon>Cyprinidae</taxon>
        <taxon>Acrossocheilinae</taxon>
        <taxon>Onychostoma</taxon>
    </lineage>
</organism>
<proteinExistence type="predicted"/>
<name>A0A7J6BR68_9TELE</name>
<dbReference type="Proteomes" id="UP000579812">
    <property type="component" value="Unassembled WGS sequence"/>
</dbReference>